<dbReference type="SUPFAM" id="SSF81383">
    <property type="entry name" value="F-box domain"/>
    <property type="match status" value="1"/>
</dbReference>
<evidence type="ECO:0000313" key="3">
    <source>
        <dbReference type="Proteomes" id="UP001201163"/>
    </source>
</evidence>
<keyword evidence="3" id="KW-1185">Reference proteome</keyword>
<organism evidence="2 3">
    <name type="scientific">Lactarius akahatsu</name>
    <dbReference type="NCBI Taxonomy" id="416441"/>
    <lineage>
        <taxon>Eukaryota</taxon>
        <taxon>Fungi</taxon>
        <taxon>Dikarya</taxon>
        <taxon>Basidiomycota</taxon>
        <taxon>Agaricomycotina</taxon>
        <taxon>Agaricomycetes</taxon>
        <taxon>Russulales</taxon>
        <taxon>Russulaceae</taxon>
        <taxon>Lactarius</taxon>
    </lineage>
</organism>
<protein>
    <recommendedName>
        <fullName evidence="1">F-box domain-containing protein</fullName>
    </recommendedName>
</protein>
<proteinExistence type="predicted"/>
<dbReference type="EMBL" id="JAKELL010000021">
    <property type="protein sequence ID" value="KAH8992674.1"/>
    <property type="molecule type" value="Genomic_DNA"/>
</dbReference>
<dbReference type="PROSITE" id="PS50181">
    <property type="entry name" value="FBOX"/>
    <property type="match status" value="1"/>
</dbReference>
<dbReference type="Pfam" id="PF12937">
    <property type="entry name" value="F-box-like"/>
    <property type="match status" value="1"/>
</dbReference>
<evidence type="ECO:0000259" key="1">
    <source>
        <dbReference type="PROSITE" id="PS50181"/>
    </source>
</evidence>
<sequence>MSLNELLGFLTALLFFLWRLPFILNSSWFWKKTSQRILDDASLLQLAEAFARKMDQERPLIAERINHPETTRNLLEVERVLSPAYHSFLEMLNPLRPAHRLPREILIQIFGLVGSGKIILPVSHVCRRWRDIALKTPELWSSFHTDDFTHMMPVALGRSGDHLLDVSLHTSCDEIRRLERLLELPFSRLRSLDITVTGPFTDEVKGIFSRCRSHASVLNEFSLRFDFDATIPQPVPFDENNCFAMLFNREVPAISNLFLRNLHPWPPLLSERLKSLTLTSIFISADELYPALRSVPNLETLALLNTISVLSENFSGPDTIISLDRLRALYIHQPRGALKHLNHLLGHITIPRLDLACVFMSDSAVVDDDIPESPENSYRMFRTVTELVMHLDSLPESQFYLYGAHEDSLAFSFCLPTTAMPRIFNASGLSVGTLSANISQVTRFILRGDDANSTVSADNLIHVFRCLPELATLVVTGMPLDNVVTALNRLRDESERPVLRHLRNLYTRGIGDNSLALTRFLGQRLEPELPVPQVVCAASLKNTVGTRYGDIRAIEDLKSGEFPKPFAVPEPMQQFFKTNLETSQMDWILKRRNWS</sequence>
<dbReference type="Gene3D" id="3.80.10.10">
    <property type="entry name" value="Ribonuclease Inhibitor"/>
    <property type="match status" value="1"/>
</dbReference>
<accession>A0AAD4QE58</accession>
<comment type="caution">
    <text evidence="2">The sequence shown here is derived from an EMBL/GenBank/DDBJ whole genome shotgun (WGS) entry which is preliminary data.</text>
</comment>
<dbReference type="PANTHER" id="PTHR38926:SF72">
    <property type="entry name" value="IM:7136021-RELATED"/>
    <property type="match status" value="1"/>
</dbReference>
<name>A0AAD4QE58_9AGAM</name>
<dbReference type="Proteomes" id="UP001201163">
    <property type="component" value="Unassembled WGS sequence"/>
</dbReference>
<dbReference type="InterPro" id="IPR001810">
    <property type="entry name" value="F-box_dom"/>
</dbReference>
<dbReference type="PANTHER" id="PTHR38926">
    <property type="entry name" value="F-BOX DOMAIN CONTAINING PROTEIN, EXPRESSED"/>
    <property type="match status" value="1"/>
</dbReference>
<dbReference type="AlphaFoldDB" id="A0AAD4QE58"/>
<dbReference type="InterPro" id="IPR036047">
    <property type="entry name" value="F-box-like_dom_sf"/>
</dbReference>
<dbReference type="Gene3D" id="1.20.1280.50">
    <property type="match status" value="1"/>
</dbReference>
<reference evidence="2" key="1">
    <citation type="submission" date="2022-01" db="EMBL/GenBank/DDBJ databases">
        <title>Comparative genomics reveals a dynamic genome evolution in the ectomycorrhizal milk-cap (Lactarius) mushrooms.</title>
        <authorList>
            <consortium name="DOE Joint Genome Institute"/>
            <person name="Lebreton A."/>
            <person name="Tang N."/>
            <person name="Kuo A."/>
            <person name="LaButti K."/>
            <person name="Drula E."/>
            <person name="Barry K."/>
            <person name="Clum A."/>
            <person name="Lipzen A."/>
            <person name="Mousain D."/>
            <person name="Ng V."/>
            <person name="Wang R."/>
            <person name="Wang X."/>
            <person name="Dai Y."/>
            <person name="Henrissat B."/>
            <person name="Grigoriev I.V."/>
            <person name="Guerin-Laguette A."/>
            <person name="Yu F."/>
            <person name="Martin F.M."/>
        </authorList>
    </citation>
    <scope>NUCLEOTIDE SEQUENCE</scope>
    <source>
        <strain evidence="2">QP</strain>
    </source>
</reference>
<gene>
    <name evidence="2" type="ORF">EDB92DRAFT_540802</name>
</gene>
<dbReference type="InterPro" id="IPR032675">
    <property type="entry name" value="LRR_dom_sf"/>
</dbReference>
<feature type="domain" description="F-box" evidence="1">
    <location>
        <begin position="95"/>
        <end position="143"/>
    </location>
</feature>
<evidence type="ECO:0000313" key="2">
    <source>
        <dbReference type="EMBL" id="KAH8992674.1"/>
    </source>
</evidence>